<keyword evidence="10" id="KW-1185">Reference proteome</keyword>
<feature type="region of interest" description="Disordered" evidence="7">
    <location>
        <begin position="276"/>
        <end position="295"/>
    </location>
</feature>
<evidence type="ECO:0000256" key="3">
    <source>
        <dbReference type="ARBA" id="ARBA00022833"/>
    </source>
</evidence>
<dbReference type="SUPFAM" id="SSF54928">
    <property type="entry name" value="RNA-binding domain, RBD"/>
    <property type="match status" value="1"/>
</dbReference>
<evidence type="ECO:0000256" key="1">
    <source>
        <dbReference type="ARBA" id="ARBA00022723"/>
    </source>
</evidence>
<dbReference type="InterPro" id="IPR056276">
    <property type="entry name" value="AtC3H46-like_PABC-like"/>
</dbReference>
<name>A0A2I0AXN1_9ASPA</name>
<dbReference type="SUPFAM" id="SSF90229">
    <property type="entry name" value="CCCH zinc finger"/>
    <property type="match status" value="1"/>
</dbReference>
<dbReference type="PANTHER" id="PTHR24009">
    <property type="entry name" value="RNA-BINDING (RRM/RBD/RNP MOTIFS)"/>
    <property type="match status" value="1"/>
</dbReference>
<dbReference type="GO" id="GO:0003677">
    <property type="term" value="F:DNA binding"/>
    <property type="evidence" value="ECO:0007669"/>
    <property type="project" value="UniProtKB-KW"/>
</dbReference>
<evidence type="ECO:0000256" key="2">
    <source>
        <dbReference type="ARBA" id="ARBA00022771"/>
    </source>
</evidence>
<evidence type="ECO:0000313" key="10">
    <source>
        <dbReference type="Proteomes" id="UP000236161"/>
    </source>
</evidence>
<dbReference type="AlphaFoldDB" id="A0A2I0AXN1"/>
<dbReference type="InterPro" id="IPR000571">
    <property type="entry name" value="Znf_CCCH"/>
</dbReference>
<evidence type="ECO:0000256" key="6">
    <source>
        <dbReference type="PROSITE-ProRule" id="PRU00723"/>
    </source>
</evidence>
<keyword evidence="5" id="KW-0238">DNA-binding</keyword>
<keyword evidence="2 6" id="KW-0863">Zinc-finger</keyword>
<evidence type="ECO:0000259" key="8">
    <source>
        <dbReference type="PROSITE" id="PS50103"/>
    </source>
</evidence>
<protein>
    <submittedName>
        <fullName evidence="9">Zinc finger CCCH domain-containing protein 46</fullName>
    </submittedName>
</protein>
<keyword evidence="1 6" id="KW-0479">Metal-binding</keyword>
<accession>A0A2I0AXN1</accession>
<dbReference type="GO" id="GO:0008270">
    <property type="term" value="F:zinc ion binding"/>
    <property type="evidence" value="ECO:0007669"/>
    <property type="project" value="UniProtKB-KW"/>
</dbReference>
<dbReference type="Gene3D" id="4.10.1000.10">
    <property type="entry name" value="Zinc finger, CCCH-type"/>
    <property type="match status" value="1"/>
</dbReference>
<feature type="zinc finger region" description="C3H1-type" evidence="6">
    <location>
        <begin position="82"/>
        <end position="104"/>
    </location>
</feature>
<dbReference type="OrthoDB" id="1897736at2759"/>
<dbReference type="SMART" id="SM00356">
    <property type="entry name" value="ZnF_C3H1"/>
    <property type="match status" value="1"/>
</dbReference>
<dbReference type="InterPro" id="IPR036855">
    <property type="entry name" value="Znf_CCCH_sf"/>
</dbReference>
<gene>
    <name evidence="9" type="ORF">AXF42_Ash008353</name>
</gene>
<organism evidence="9 10">
    <name type="scientific">Apostasia shenzhenica</name>
    <dbReference type="NCBI Taxonomy" id="1088818"/>
    <lineage>
        <taxon>Eukaryota</taxon>
        <taxon>Viridiplantae</taxon>
        <taxon>Streptophyta</taxon>
        <taxon>Embryophyta</taxon>
        <taxon>Tracheophyta</taxon>
        <taxon>Spermatophyta</taxon>
        <taxon>Magnoliopsida</taxon>
        <taxon>Liliopsida</taxon>
        <taxon>Asparagales</taxon>
        <taxon>Orchidaceae</taxon>
        <taxon>Apostasioideae</taxon>
        <taxon>Apostasia</taxon>
    </lineage>
</organism>
<sequence length="342" mass="38110">MGLLLIQDHGEKEMIRLAFRPEALLQSIVVKARKELDLLPISTPATLSGMAPSNGHRHRISDSFAELCLGSDSSGVGLGWRPCFYYARGFCKNGNSCRFFHVEASTATSVRPELAGMSNSGSRQVYLTFPADSAFREEVYNYFSIFGAVQGVRIPYQQKRMFGFVTFVYPHFVCDARVCDEPYKEKEKDPESIGTLSLTISTISLIRSSPLISFSPVFPGSSWQSKLPARNSVRTPLELSLLVELLKSSTSEFRWKIVLRWGLQWPQEERQAELLQEGDQATGEAFPTDEPHDREPLLRLPCRRRLLSACSSAISSSPFNGVQQEGSVFDRNSAAAAEVGRV</sequence>
<keyword evidence="3 6" id="KW-0862">Zinc</keyword>
<keyword evidence="4" id="KW-0694">RNA-binding</keyword>
<dbReference type="Pfam" id="PF23182">
    <property type="entry name" value="PABC_AtC3H46"/>
    <property type="match status" value="1"/>
</dbReference>
<evidence type="ECO:0000256" key="7">
    <source>
        <dbReference type="SAM" id="MobiDB-lite"/>
    </source>
</evidence>
<dbReference type="EMBL" id="KZ451939">
    <property type="protein sequence ID" value="PKA60294.1"/>
    <property type="molecule type" value="Genomic_DNA"/>
</dbReference>
<dbReference type="Proteomes" id="UP000236161">
    <property type="component" value="Unassembled WGS sequence"/>
</dbReference>
<dbReference type="InterPro" id="IPR035979">
    <property type="entry name" value="RBD_domain_sf"/>
</dbReference>
<proteinExistence type="predicted"/>
<dbReference type="GO" id="GO:0003723">
    <property type="term" value="F:RNA binding"/>
    <property type="evidence" value="ECO:0007669"/>
    <property type="project" value="UniProtKB-KW"/>
</dbReference>
<evidence type="ECO:0000256" key="5">
    <source>
        <dbReference type="ARBA" id="ARBA00023125"/>
    </source>
</evidence>
<dbReference type="STRING" id="1088818.A0A2I0AXN1"/>
<dbReference type="PANTHER" id="PTHR24009:SF3">
    <property type="entry name" value="RNA-BINDING (RRM_RBD_RNP MOTIFS) FAMILY PROTEIN-RELATED"/>
    <property type="match status" value="1"/>
</dbReference>
<evidence type="ECO:0000256" key="4">
    <source>
        <dbReference type="ARBA" id="ARBA00022884"/>
    </source>
</evidence>
<reference evidence="9 10" key="1">
    <citation type="journal article" date="2017" name="Nature">
        <title>The Apostasia genome and the evolution of orchids.</title>
        <authorList>
            <person name="Zhang G.Q."/>
            <person name="Liu K.W."/>
            <person name="Li Z."/>
            <person name="Lohaus R."/>
            <person name="Hsiao Y.Y."/>
            <person name="Niu S.C."/>
            <person name="Wang J.Y."/>
            <person name="Lin Y.C."/>
            <person name="Xu Q."/>
            <person name="Chen L.J."/>
            <person name="Yoshida K."/>
            <person name="Fujiwara S."/>
            <person name="Wang Z.W."/>
            <person name="Zhang Y.Q."/>
            <person name="Mitsuda N."/>
            <person name="Wang M."/>
            <person name="Liu G.H."/>
            <person name="Pecoraro L."/>
            <person name="Huang H.X."/>
            <person name="Xiao X.J."/>
            <person name="Lin M."/>
            <person name="Wu X.Y."/>
            <person name="Wu W.L."/>
            <person name="Chen Y.Y."/>
            <person name="Chang S.B."/>
            <person name="Sakamoto S."/>
            <person name="Ohme-Takagi M."/>
            <person name="Yagi M."/>
            <person name="Zeng S.J."/>
            <person name="Shen C.Y."/>
            <person name="Yeh C.M."/>
            <person name="Luo Y.B."/>
            <person name="Tsai W.C."/>
            <person name="Van de Peer Y."/>
            <person name="Liu Z.J."/>
        </authorList>
    </citation>
    <scope>NUCLEOTIDE SEQUENCE [LARGE SCALE GENOMIC DNA]</scope>
    <source>
        <strain evidence="10">cv. Shenzhen</strain>
        <tissue evidence="9">Stem</tissue>
    </source>
</reference>
<feature type="domain" description="C3H1-type" evidence="8">
    <location>
        <begin position="82"/>
        <end position="104"/>
    </location>
</feature>
<dbReference type="PROSITE" id="PS50103">
    <property type="entry name" value="ZF_C3H1"/>
    <property type="match status" value="1"/>
</dbReference>
<evidence type="ECO:0000313" key="9">
    <source>
        <dbReference type="EMBL" id="PKA60294.1"/>
    </source>
</evidence>